<dbReference type="Proteomes" id="UP000249725">
    <property type="component" value="Unassembled WGS sequence"/>
</dbReference>
<protein>
    <submittedName>
        <fullName evidence="1">Uncharacterized protein</fullName>
    </submittedName>
</protein>
<evidence type="ECO:0000313" key="2">
    <source>
        <dbReference type="Proteomes" id="UP000249725"/>
    </source>
</evidence>
<dbReference type="EMBL" id="QFYR01000004">
    <property type="protein sequence ID" value="RAK51416.1"/>
    <property type="molecule type" value="Genomic_DNA"/>
</dbReference>
<name>A0A328AB24_9CAUL</name>
<sequence>MRDSERYLAQAETVLRMAARAESGAEREVYLSIAEGWRRLAAEVLRNEGSRDDYQRLEREKRSFDLSQD</sequence>
<comment type="caution">
    <text evidence="1">The sequence shown here is derived from an EMBL/GenBank/DDBJ whole genome shotgun (WGS) entry which is preliminary data.</text>
</comment>
<reference evidence="2" key="1">
    <citation type="submission" date="2018-05" db="EMBL/GenBank/DDBJ databases">
        <authorList>
            <person name="Li X."/>
        </authorList>
    </citation>
    <scope>NUCLEOTIDE SEQUENCE [LARGE SCALE GENOMIC DNA]</scope>
    <source>
        <strain evidence="2">YIM 73061</strain>
    </source>
</reference>
<keyword evidence="2" id="KW-1185">Reference proteome</keyword>
<gene>
    <name evidence="1" type="ORF">DJ018_15880</name>
</gene>
<organism evidence="1 2">
    <name type="scientific">Phenylobacterium deserti</name>
    <dbReference type="NCBI Taxonomy" id="1914756"/>
    <lineage>
        <taxon>Bacteria</taxon>
        <taxon>Pseudomonadati</taxon>
        <taxon>Pseudomonadota</taxon>
        <taxon>Alphaproteobacteria</taxon>
        <taxon>Caulobacterales</taxon>
        <taxon>Caulobacteraceae</taxon>
        <taxon>Phenylobacterium</taxon>
    </lineage>
</organism>
<proteinExistence type="predicted"/>
<evidence type="ECO:0000313" key="1">
    <source>
        <dbReference type="EMBL" id="RAK51416.1"/>
    </source>
</evidence>
<accession>A0A328AB24</accession>
<dbReference type="AlphaFoldDB" id="A0A328AB24"/>